<dbReference type="Gene3D" id="1.20.5.4130">
    <property type="match status" value="1"/>
</dbReference>
<dbReference type="InterPro" id="IPR044974">
    <property type="entry name" value="Disease_R_plants"/>
</dbReference>
<keyword evidence="5" id="KW-0611">Plant defense</keyword>
<dbReference type="InterPro" id="IPR002182">
    <property type="entry name" value="NB-ARC"/>
</dbReference>
<dbReference type="Gene3D" id="3.80.10.10">
    <property type="entry name" value="Ribonuclease Inhibitor"/>
    <property type="match status" value="1"/>
</dbReference>
<dbReference type="Pfam" id="PF00931">
    <property type="entry name" value="NB-ARC"/>
    <property type="match status" value="1"/>
</dbReference>
<dbReference type="SUPFAM" id="SSF52058">
    <property type="entry name" value="L domain-like"/>
    <property type="match status" value="1"/>
</dbReference>
<reference evidence="11" key="2">
    <citation type="submission" date="2018-04" db="EMBL/GenBank/DDBJ databases">
        <title>OnivRS2 (Oryza nivara Reference Sequence Version 2).</title>
        <authorList>
            <person name="Zhang J."/>
            <person name="Kudrna D."/>
            <person name="Lee S."/>
            <person name="Talag J."/>
            <person name="Rajasekar S."/>
            <person name="Welchert J."/>
            <person name="Hsing Y.-I."/>
            <person name="Wing R.A."/>
        </authorList>
    </citation>
    <scope>NUCLEOTIDE SEQUENCE [LARGE SCALE GENOMIC DNA]</scope>
</reference>
<dbReference type="eggNOG" id="KOG4658">
    <property type="taxonomic scope" value="Eukaryota"/>
</dbReference>
<dbReference type="InterPro" id="IPR041118">
    <property type="entry name" value="Rx_N"/>
</dbReference>
<dbReference type="InterPro" id="IPR055414">
    <property type="entry name" value="LRR_R13L4/SHOC2-like"/>
</dbReference>
<dbReference type="Proteomes" id="UP000006591">
    <property type="component" value="Chromosome 1"/>
</dbReference>
<dbReference type="Pfam" id="PF18052">
    <property type="entry name" value="Rx_N"/>
    <property type="match status" value="1"/>
</dbReference>
<keyword evidence="6" id="KW-0175">Coiled coil</keyword>
<feature type="domain" description="Disease resistance N-terminal" evidence="9">
    <location>
        <begin position="12"/>
        <end position="97"/>
    </location>
</feature>
<proteinExistence type="inferred from homology"/>
<dbReference type="AlphaFoldDB" id="A0A0E0FJX2"/>
<dbReference type="PRINTS" id="PR00364">
    <property type="entry name" value="DISEASERSIST"/>
</dbReference>
<evidence type="ECO:0000259" key="10">
    <source>
        <dbReference type="Pfam" id="PF23598"/>
    </source>
</evidence>
<keyword evidence="7" id="KW-0472">Membrane</keyword>
<name>A0A0E0FJX2_ORYNI</name>
<dbReference type="Gene3D" id="1.10.8.430">
    <property type="entry name" value="Helical domain of apoptotic protease-activating factors"/>
    <property type="match status" value="1"/>
</dbReference>
<evidence type="ECO:0000256" key="6">
    <source>
        <dbReference type="ARBA" id="ARBA00023054"/>
    </source>
</evidence>
<dbReference type="InterPro" id="IPR027417">
    <property type="entry name" value="P-loop_NTPase"/>
</dbReference>
<dbReference type="GO" id="GO:0043531">
    <property type="term" value="F:ADP binding"/>
    <property type="evidence" value="ECO:0007669"/>
    <property type="project" value="InterPro"/>
</dbReference>
<dbReference type="STRING" id="4536.A0A0E0FJX2"/>
<feature type="domain" description="Disease resistance R13L4/SHOC-2-like LRR" evidence="10">
    <location>
        <begin position="556"/>
        <end position="893"/>
    </location>
</feature>
<organism evidence="11">
    <name type="scientific">Oryza nivara</name>
    <name type="common">Indian wild rice</name>
    <name type="synonym">Oryza sativa f. spontanea</name>
    <dbReference type="NCBI Taxonomy" id="4536"/>
    <lineage>
        <taxon>Eukaryota</taxon>
        <taxon>Viridiplantae</taxon>
        <taxon>Streptophyta</taxon>
        <taxon>Embryophyta</taxon>
        <taxon>Tracheophyta</taxon>
        <taxon>Spermatophyta</taxon>
        <taxon>Magnoliopsida</taxon>
        <taxon>Liliopsida</taxon>
        <taxon>Poales</taxon>
        <taxon>Poaceae</taxon>
        <taxon>BOP clade</taxon>
        <taxon>Oryzoideae</taxon>
        <taxon>Oryzeae</taxon>
        <taxon>Oryzinae</taxon>
        <taxon>Oryza</taxon>
    </lineage>
</organism>
<feature type="transmembrane region" description="Helical" evidence="7">
    <location>
        <begin position="301"/>
        <end position="324"/>
    </location>
</feature>
<dbReference type="EnsemblPlants" id="ONIVA01G13230.1">
    <property type="protein sequence ID" value="ONIVA01G13230.1"/>
    <property type="gene ID" value="ONIVA01G13230"/>
</dbReference>
<dbReference type="Gene3D" id="3.40.50.300">
    <property type="entry name" value="P-loop containing nucleotide triphosphate hydrolases"/>
    <property type="match status" value="1"/>
</dbReference>
<feature type="domain" description="NB-ARC" evidence="8">
    <location>
        <begin position="191"/>
        <end position="394"/>
    </location>
</feature>
<dbReference type="CDD" id="cd14798">
    <property type="entry name" value="RX-CC_like"/>
    <property type="match status" value="1"/>
</dbReference>
<accession>A0A0E0FJX2</accession>
<dbReference type="GO" id="GO:0098542">
    <property type="term" value="P:defense response to other organism"/>
    <property type="evidence" value="ECO:0007669"/>
    <property type="project" value="TreeGrafter"/>
</dbReference>
<evidence type="ECO:0000256" key="1">
    <source>
        <dbReference type="ARBA" id="ARBA00008894"/>
    </source>
</evidence>
<dbReference type="Gramene" id="ONIVA01G13230.1">
    <property type="protein sequence ID" value="ONIVA01G13230.1"/>
    <property type="gene ID" value="ONIVA01G13230"/>
</dbReference>
<evidence type="ECO:0000259" key="8">
    <source>
        <dbReference type="Pfam" id="PF00931"/>
    </source>
</evidence>
<keyword evidence="2" id="KW-0433">Leucine-rich repeat</keyword>
<evidence type="ECO:0000256" key="4">
    <source>
        <dbReference type="ARBA" id="ARBA00022741"/>
    </source>
</evidence>
<evidence type="ECO:0000256" key="2">
    <source>
        <dbReference type="ARBA" id="ARBA00022614"/>
    </source>
</evidence>
<evidence type="ECO:0000313" key="12">
    <source>
        <dbReference type="Proteomes" id="UP000006591"/>
    </source>
</evidence>
<keyword evidence="3" id="KW-0677">Repeat</keyword>
<keyword evidence="12" id="KW-1185">Reference proteome</keyword>
<evidence type="ECO:0000256" key="3">
    <source>
        <dbReference type="ARBA" id="ARBA00022737"/>
    </source>
</evidence>
<dbReference type="PANTHER" id="PTHR23155">
    <property type="entry name" value="DISEASE RESISTANCE PROTEIN RP"/>
    <property type="match status" value="1"/>
</dbReference>
<dbReference type="InterPro" id="IPR042197">
    <property type="entry name" value="Apaf_helical"/>
</dbReference>
<keyword evidence="7" id="KW-0812">Transmembrane</keyword>
<keyword evidence="4" id="KW-0547">Nucleotide-binding</keyword>
<evidence type="ECO:0000256" key="7">
    <source>
        <dbReference type="SAM" id="Phobius"/>
    </source>
</evidence>
<evidence type="ECO:0000259" key="9">
    <source>
        <dbReference type="Pfam" id="PF18052"/>
    </source>
</evidence>
<reference evidence="11" key="1">
    <citation type="submission" date="2015-04" db="UniProtKB">
        <authorList>
            <consortium name="EnsemblPlants"/>
        </authorList>
    </citation>
    <scope>IDENTIFICATION</scope>
    <source>
        <strain evidence="11">SL10</strain>
    </source>
</reference>
<dbReference type="SUPFAM" id="SSF52540">
    <property type="entry name" value="P-loop containing nucleoside triphosphate hydrolases"/>
    <property type="match status" value="1"/>
</dbReference>
<comment type="similarity">
    <text evidence="1">Belongs to the disease resistance NB-LRR family.</text>
</comment>
<dbReference type="InterPro" id="IPR032675">
    <property type="entry name" value="LRR_dom_sf"/>
</dbReference>
<dbReference type="PANTHER" id="PTHR23155:SF1205">
    <property type="entry name" value="DISEASE RESISTANCE PROTEIN RPM1"/>
    <property type="match status" value="1"/>
</dbReference>
<keyword evidence="7" id="KW-1133">Transmembrane helix</keyword>
<protein>
    <submittedName>
        <fullName evidence="11">Uncharacterized protein</fullName>
    </submittedName>
</protein>
<evidence type="ECO:0000256" key="5">
    <source>
        <dbReference type="ARBA" id="ARBA00022821"/>
    </source>
</evidence>
<sequence length="960" mass="108728">MEAVVVSSTEGAVRILLGKLADVLAGRYATLLLRGAGAREEVQELKDELESMNACLRDLAATGDDERNEQTTTWMKQVREVAFDAEDCIDTFWCKIGYLHGVKGIYGHCLRKIIHPLRTLKVRHSLAMEIQSLKTRAQRVSERRLRYKLEPSGITPKSTDLFLFSSSHIDQERRLPALNIDESRLVGMAEKTERVIKLLEEGHMADLKVVSIVGFGGLGKTTLAMTVYKSPSVQGIQSRAFISVSQNYDPRALLESLLKQLIQVPFCRESASVEEGTRIEDPLKGIETWDMSQLINKKQKFILVMIASAHYLIVASFLMFRYFIVLDDLWRSVAWATLKIAFPDNNKQSRILVTTRNHHVAENCCSYPHDCIYNMDPLPSEESRHLFFKRVFQLDKCPSQYQDLVDISEAILRKCNGLPLAIVSVGGMLARMKNKTKAEWQKVCDRLGYGLEANDTLGGMRKILSLGYNDLPYHLKACFLSIVTPARIDSNGEVQSCRVHDIMLEVITSISVQENFISLVGSYQYGTPAGHDKIRRLSIHAGSNKRQDFSYRNLSHVRSLIILGSMEKPLSITFTNLKLLRVLELEGCCWLSAQDLKGICRLYMLRYLSLRGTNVSQLPNAIGNLKELLTLDARNTCIRELPATVTQLRSLKHLLAGYYKYYSRTRRAKHFDPDKALTIPAGLKNMIALRRLAHVNISSSIRALLELGELPHLTKICATNYKGVEKWTPFGASLSKLSNSLCHLSVHHANKLEHGLEFLMDLSSPPLFLEKLYIWGRVSALPRWVSSLSNLLKLSLRRSHLEGSELVMTLGRLPSLLSLKLYIDSYVGTKLCFEQNLFPRLKQLLIDNLENLDELSFRGGAPNLERLILAFVRAPKRAISGTENLPKLKEIEFFGSIIDSVVEGLQQRCIQIAQEFTEMIDPWSHARHLGFAREMSTHSPFTSRGATWLRYFRSQCTRTK</sequence>
<evidence type="ECO:0000313" key="11">
    <source>
        <dbReference type="EnsemblPlants" id="ONIVA01G13230.1"/>
    </source>
</evidence>
<dbReference type="Pfam" id="PF23598">
    <property type="entry name" value="LRR_14"/>
    <property type="match status" value="1"/>
</dbReference>
<dbReference type="OMA" id="KCPSQYQ"/>
<dbReference type="InterPro" id="IPR038005">
    <property type="entry name" value="RX-like_CC"/>
</dbReference>